<accession>A0A0K9NZ29</accession>
<dbReference type="InterPro" id="IPR021920">
    <property type="entry name" value="DUF3531"/>
</dbReference>
<gene>
    <name evidence="1" type="ORF">ZOSMA_53G00170</name>
</gene>
<dbReference type="Proteomes" id="UP000036987">
    <property type="component" value="Unassembled WGS sequence"/>
</dbReference>
<sequence length="293" mass="32963">MRLSYGTPTTAFLPPVIPNFLLPLSSALNHSSHRFAAPGRLSISAVGARKKKQNDIIDVEFSQVEQVGPADGDDNDDDGEEWEKAFRKGFGDEKDYDRDPELAEILGSCFEDPQNAQSRVEERIRKKRDKILHTKTGSDKPMKVVFNKFDFSNSYIWFEFYNSPLPNHVSLICNTVRSWHIVGRLGGCNSMNMQLSQAPLENKRPSYDAIEGANVTPTTFYNIGDVEIQGNLARIWVDIGTSEPLLLDTLINALVNINTDYVGIKQLVFGGKEFENWKENLTSDDSGYSVHRI</sequence>
<organism evidence="1 2">
    <name type="scientific">Zostera marina</name>
    <name type="common">Eelgrass</name>
    <dbReference type="NCBI Taxonomy" id="29655"/>
    <lineage>
        <taxon>Eukaryota</taxon>
        <taxon>Viridiplantae</taxon>
        <taxon>Streptophyta</taxon>
        <taxon>Embryophyta</taxon>
        <taxon>Tracheophyta</taxon>
        <taxon>Spermatophyta</taxon>
        <taxon>Magnoliopsida</taxon>
        <taxon>Liliopsida</taxon>
        <taxon>Zosteraceae</taxon>
        <taxon>Zostera</taxon>
    </lineage>
</organism>
<evidence type="ECO:0000313" key="2">
    <source>
        <dbReference type="Proteomes" id="UP000036987"/>
    </source>
</evidence>
<dbReference type="STRING" id="29655.A0A0K9NZ29"/>
<keyword evidence="2" id="KW-1185">Reference proteome</keyword>
<dbReference type="OrthoDB" id="2014339at2759"/>
<evidence type="ECO:0000313" key="1">
    <source>
        <dbReference type="EMBL" id="KMZ61237.1"/>
    </source>
</evidence>
<dbReference type="Pfam" id="PF12049">
    <property type="entry name" value="DUF3531"/>
    <property type="match status" value="1"/>
</dbReference>
<dbReference type="EMBL" id="LFYR01001508">
    <property type="protein sequence ID" value="KMZ61237.1"/>
    <property type="molecule type" value="Genomic_DNA"/>
</dbReference>
<name>A0A0K9NZ29_ZOSMR</name>
<dbReference type="OMA" id="TFRSWHI"/>
<dbReference type="AlphaFoldDB" id="A0A0K9NZ29"/>
<dbReference type="PANTHER" id="PTHR46737">
    <property type="entry name" value="OS02G0827600 PROTEIN"/>
    <property type="match status" value="1"/>
</dbReference>
<reference evidence="2" key="1">
    <citation type="journal article" date="2016" name="Nature">
        <title>The genome of the seagrass Zostera marina reveals angiosperm adaptation to the sea.</title>
        <authorList>
            <person name="Olsen J.L."/>
            <person name="Rouze P."/>
            <person name="Verhelst B."/>
            <person name="Lin Y.-C."/>
            <person name="Bayer T."/>
            <person name="Collen J."/>
            <person name="Dattolo E."/>
            <person name="De Paoli E."/>
            <person name="Dittami S."/>
            <person name="Maumus F."/>
            <person name="Michel G."/>
            <person name="Kersting A."/>
            <person name="Lauritano C."/>
            <person name="Lohaus R."/>
            <person name="Toepel M."/>
            <person name="Tonon T."/>
            <person name="Vanneste K."/>
            <person name="Amirebrahimi M."/>
            <person name="Brakel J."/>
            <person name="Bostroem C."/>
            <person name="Chovatia M."/>
            <person name="Grimwood J."/>
            <person name="Jenkins J.W."/>
            <person name="Jueterbock A."/>
            <person name="Mraz A."/>
            <person name="Stam W.T."/>
            <person name="Tice H."/>
            <person name="Bornberg-Bauer E."/>
            <person name="Green P.J."/>
            <person name="Pearson G.A."/>
            <person name="Procaccini G."/>
            <person name="Duarte C.M."/>
            <person name="Schmutz J."/>
            <person name="Reusch T.B.H."/>
            <person name="Van de Peer Y."/>
        </authorList>
    </citation>
    <scope>NUCLEOTIDE SEQUENCE [LARGE SCALE GENOMIC DNA]</scope>
    <source>
        <strain evidence="2">cv. Finnish</strain>
    </source>
</reference>
<dbReference type="PANTHER" id="PTHR46737:SF3">
    <property type="entry name" value="OXIDOREDUCTASE_TRANSITION METAL ION-BINDING PROTEIN (DUF3531)"/>
    <property type="match status" value="1"/>
</dbReference>
<comment type="caution">
    <text evidence="1">The sequence shown here is derived from an EMBL/GenBank/DDBJ whole genome shotgun (WGS) entry which is preliminary data.</text>
</comment>
<protein>
    <submittedName>
        <fullName evidence="1">Uncharacterized protein</fullName>
    </submittedName>
</protein>
<proteinExistence type="predicted"/>